<dbReference type="Gene3D" id="3.40.980.10">
    <property type="entry name" value="MoaB/Mog-like domain"/>
    <property type="match status" value="1"/>
</dbReference>
<dbReference type="Gene3D" id="2.170.190.11">
    <property type="entry name" value="Molybdopterin biosynthesis moea protein, domain 3"/>
    <property type="match status" value="1"/>
</dbReference>
<dbReference type="InterPro" id="IPR038987">
    <property type="entry name" value="MoeA-like"/>
</dbReference>
<comment type="similarity">
    <text evidence="3 9">Belongs to the MoeA family.</text>
</comment>
<evidence type="ECO:0000256" key="3">
    <source>
        <dbReference type="ARBA" id="ARBA00010763"/>
    </source>
</evidence>
<dbReference type="InterPro" id="IPR001453">
    <property type="entry name" value="MoaB/Mog_dom"/>
</dbReference>
<dbReference type="EMBL" id="WHNZ01000015">
    <property type="protein sequence ID" value="NOU99598.1"/>
    <property type="molecule type" value="Genomic_DNA"/>
</dbReference>
<evidence type="ECO:0000256" key="9">
    <source>
        <dbReference type="RuleBase" id="RU365090"/>
    </source>
</evidence>
<dbReference type="Pfam" id="PF03453">
    <property type="entry name" value="MoeA_N"/>
    <property type="match status" value="1"/>
</dbReference>
<dbReference type="NCBIfam" id="TIGR00177">
    <property type="entry name" value="molyb_syn"/>
    <property type="match status" value="1"/>
</dbReference>
<comment type="function">
    <text evidence="1 9">Catalyzes the insertion of molybdate into adenylated molybdopterin with the concomitant release of AMP.</text>
</comment>
<dbReference type="EC" id="2.10.1.1" evidence="4 9"/>
<keyword evidence="9" id="KW-0479">Metal-binding</keyword>
<keyword evidence="6 9" id="KW-0500">Molybdenum</keyword>
<dbReference type="SUPFAM" id="SSF63882">
    <property type="entry name" value="MoeA N-terminal region -like"/>
    <property type="match status" value="1"/>
</dbReference>
<dbReference type="Pfam" id="PF03454">
    <property type="entry name" value="MoeA_C"/>
    <property type="match status" value="1"/>
</dbReference>
<dbReference type="PANTHER" id="PTHR10192">
    <property type="entry name" value="MOLYBDOPTERIN BIOSYNTHESIS PROTEIN"/>
    <property type="match status" value="1"/>
</dbReference>
<dbReference type="CDD" id="cd00887">
    <property type="entry name" value="MoeA"/>
    <property type="match status" value="1"/>
</dbReference>
<protein>
    <recommendedName>
        <fullName evidence="5 9">Molybdopterin molybdenumtransferase</fullName>
        <ecNumber evidence="4 9">2.10.1.1</ecNumber>
    </recommendedName>
</protein>
<dbReference type="NCBIfam" id="NF045515">
    <property type="entry name" value="Glp_gephyrin"/>
    <property type="match status" value="1"/>
</dbReference>
<comment type="pathway">
    <text evidence="2 9">Cofactor biosynthesis; molybdopterin biosynthesis.</text>
</comment>
<gene>
    <name evidence="11" type="ORF">GC097_06190</name>
</gene>
<keyword evidence="9" id="KW-0460">Magnesium</keyword>
<evidence type="ECO:0000256" key="4">
    <source>
        <dbReference type="ARBA" id="ARBA00013269"/>
    </source>
</evidence>
<keyword evidence="7 9" id="KW-0501">Molybdenum cofactor biosynthesis</keyword>
<reference evidence="11 12" key="1">
    <citation type="submission" date="2019-10" db="EMBL/GenBank/DDBJ databases">
        <title>Description of Paenibacillus pedi sp. nov.</title>
        <authorList>
            <person name="Carlier A."/>
            <person name="Qi S."/>
        </authorList>
    </citation>
    <scope>NUCLEOTIDE SEQUENCE [LARGE SCALE GENOMIC DNA]</scope>
    <source>
        <strain evidence="11 12">LMG 31457</strain>
    </source>
</reference>
<sequence length="448" mass="47870">MKRSLIHQHFAGCRKLAVSSWEEQTLVNSDTKLKFGRKIISVEEAQSLLSEYAKHTDIESVPISAAFGRRLAGAIFADHPVPHFRRSGVDGYAVCSKDIEQASPENPVVLRVIERIPSGTVPQFTVDSGLAARIMTGAPVPDGADCVVMLEMTDALPLEDAGMNSSQVSIKKNVSAGSNITPIAGEIRVKDLLLEQGVRIGPGEAAILATFGYSHVSVYRKPRVAIFSTGSELLNVEDALQPGRIRNSNSYMLAAQVEAAGGEAVIMQALSDNAEEVEAALQGTLAKVDLVLTSGGVSVGDYDVLVDVFGRFTGKLLFNKVAMRPGTPTSAALWENKLLLALSGNPGASFVGFELFAKPLIKAMAGSLAPYEEAVTAYLDVAYDKGSAYPRYVRGTKHVEKGCLRVKPSGIDKSSIMVSIKDADCLIQLPAGGRGFARDECVLIYLIQ</sequence>
<evidence type="ECO:0000256" key="7">
    <source>
        <dbReference type="ARBA" id="ARBA00023150"/>
    </source>
</evidence>
<evidence type="ECO:0000259" key="10">
    <source>
        <dbReference type="SMART" id="SM00852"/>
    </source>
</evidence>
<proteinExistence type="inferred from homology"/>
<dbReference type="InterPro" id="IPR036135">
    <property type="entry name" value="MoeA_linker/N_sf"/>
</dbReference>
<dbReference type="InterPro" id="IPR036688">
    <property type="entry name" value="MoeA_C_domain_IV_sf"/>
</dbReference>
<comment type="cofactor">
    <cofactor evidence="9">
        <name>Mg(2+)</name>
        <dbReference type="ChEBI" id="CHEBI:18420"/>
    </cofactor>
</comment>
<dbReference type="Gene3D" id="2.40.340.10">
    <property type="entry name" value="MoeA, C-terminal, domain IV"/>
    <property type="match status" value="1"/>
</dbReference>
<evidence type="ECO:0000256" key="1">
    <source>
        <dbReference type="ARBA" id="ARBA00002901"/>
    </source>
</evidence>
<dbReference type="Pfam" id="PF00994">
    <property type="entry name" value="MoCF_biosynth"/>
    <property type="match status" value="1"/>
</dbReference>
<name>A0ABX1ZLG6_9BACL</name>
<keyword evidence="12" id="KW-1185">Reference proteome</keyword>
<keyword evidence="9" id="KW-0808">Transferase</keyword>
<evidence type="ECO:0000256" key="5">
    <source>
        <dbReference type="ARBA" id="ARBA00021108"/>
    </source>
</evidence>
<comment type="caution">
    <text evidence="11">The sequence shown here is derived from an EMBL/GenBank/DDBJ whole genome shotgun (WGS) entry which is preliminary data.</text>
</comment>
<organism evidence="11 12">
    <name type="scientific">Paenibacillus planticolens</name>
    <dbReference type="NCBI Taxonomy" id="2654976"/>
    <lineage>
        <taxon>Bacteria</taxon>
        <taxon>Bacillati</taxon>
        <taxon>Bacillota</taxon>
        <taxon>Bacilli</taxon>
        <taxon>Bacillales</taxon>
        <taxon>Paenibacillaceae</taxon>
        <taxon>Paenibacillus</taxon>
    </lineage>
</organism>
<dbReference type="SUPFAM" id="SSF63867">
    <property type="entry name" value="MoeA C-terminal domain-like"/>
    <property type="match status" value="1"/>
</dbReference>
<dbReference type="SUPFAM" id="SSF53218">
    <property type="entry name" value="Molybdenum cofactor biosynthesis proteins"/>
    <property type="match status" value="1"/>
</dbReference>
<dbReference type="Proteomes" id="UP000618579">
    <property type="component" value="Unassembled WGS sequence"/>
</dbReference>
<feature type="domain" description="MoaB/Mog" evidence="10">
    <location>
        <begin position="225"/>
        <end position="363"/>
    </location>
</feature>
<evidence type="ECO:0000313" key="11">
    <source>
        <dbReference type="EMBL" id="NOU99598.1"/>
    </source>
</evidence>
<dbReference type="PANTHER" id="PTHR10192:SF5">
    <property type="entry name" value="GEPHYRIN"/>
    <property type="match status" value="1"/>
</dbReference>
<dbReference type="InterPro" id="IPR005111">
    <property type="entry name" value="MoeA_C_domain_IV"/>
</dbReference>
<evidence type="ECO:0000313" key="12">
    <source>
        <dbReference type="Proteomes" id="UP000618579"/>
    </source>
</evidence>
<evidence type="ECO:0000256" key="2">
    <source>
        <dbReference type="ARBA" id="ARBA00005046"/>
    </source>
</evidence>
<dbReference type="SMART" id="SM00852">
    <property type="entry name" value="MoCF_biosynth"/>
    <property type="match status" value="1"/>
</dbReference>
<dbReference type="Gene3D" id="3.90.105.10">
    <property type="entry name" value="Molybdopterin biosynthesis moea protein, domain 2"/>
    <property type="match status" value="1"/>
</dbReference>
<dbReference type="InterPro" id="IPR005110">
    <property type="entry name" value="MoeA_linker/N"/>
</dbReference>
<comment type="catalytic activity">
    <reaction evidence="8">
        <text>adenylyl-molybdopterin + molybdate = Mo-molybdopterin + AMP + H(+)</text>
        <dbReference type="Rhea" id="RHEA:35047"/>
        <dbReference type="ChEBI" id="CHEBI:15378"/>
        <dbReference type="ChEBI" id="CHEBI:36264"/>
        <dbReference type="ChEBI" id="CHEBI:62727"/>
        <dbReference type="ChEBI" id="CHEBI:71302"/>
        <dbReference type="ChEBI" id="CHEBI:456215"/>
        <dbReference type="EC" id="2.10.1.1"/>
    </reaction>
</comment>
<dbReference type="InterPro" id="IPR036425">
    <property type="entry name" value="MoaB/Mog-like_dom_sf"/>
</dbReference>
<evidence type="ECO:0000256" key="6">
    <source>
        <dbReference type="ARBA" id="ARBA00022505"/>
    </source>
</evidence>
<accession>A0ABX1ZLG6</accession>
<evidence type="ECO:0000256" key="8">
    <source>
        <dbReference type="ARBA" id="ARBA00047317"/>
    </source>
</evidence>